<dbReference type="GO" id="GO:0010945">
    <property type="term" value="F:coenzyme A diphosphatase activity"/>
    <property type="evidence" value="ECO:0007669"/>
    <property type="project" value="InterPro"/>
</dbReference>
<feature type="domain" description="Nudix hydrolase" evidence="7">
    <location>
        <begin position="21"/>
        <end position="154"/>
    </location>
</feature>
<comment type="cofactor">
    <cofactor evidence="2">
        <name>Mg(2+)</name>
        <dbReference type="ChEBI" id="CHEBI:18420"/>
    </cofactor>
</comment>
<dbReference type="PANTHER" id="PTHR12992:SF11">
    <property type="entry name" value="MITOCHONDRIAL COENZYME A DIPHOSPHATASE NUDT8"/>
    <property type="match status" value="1"/>
</dbReference>
<organism evidence="8 9">
    <name type="scientific">Sedimentibacter saalensis</name>
    <dbReference type="NCBI Taxonomy" id="130788"/>
    <lineage>
        <taxon>Bacteria</taxon>
        <taxon>Bacillati</taxon>
        <taxon>Bacillota</taxon>
        <taxon>Tissierellia</taxon>
        <taxon>Sedimentibacter</taxon>
    </lineage>
</organism>
<dbReference type="CDD" id="cd03426">
    <property type="entry name" value="NUDIX_CoAse_Nudt7"/>
    <property type="match status" value="1"/>
</dbReference>
<protein>
    <submittedName>
        <fullName evidence="8">ADP-ribose pyrophosphatase YjhB (NUDIX family)</fullName>
    </submittedName>
</protein>
<dbReference type="RefSeq" id="WP_145081283.1">
    <property type="nucleotide sequence ID" value="NZ_DAMBUX010000024.1"/>
</dbReference>
<evidence type="ECO:0000313" key="9">
    <source>
        <dbReference type="Proteomes" id="UP000315343"/>
    </source>
</evidence>
<dbReference type="Pfam" id="PF00293">
    <property type="entry name" value="NUDIX"/>
    <property type="match status" value="1"/>
</dbReference>
<keyword evidence="5" id="KW-0460">Magnesium</keyword>
<dbReference type="PANTHER" id="PTHR12992">
    <property type="entry name" value="NUDIX HYDROLASE"/>
    <property type="match status" value="1"/>
</dbReference>
<keyword evidence="3" id="KW-0479">Metal-binding</keyword>
<dbReference type="PROSITE" id="PS00893">
    <property type="entry name" value="NUDIX_BOX"/>
    <property type="match status" value="1"/>
</dbReference>
<dbReference type="AlphaFoldDB" id="A0A562JF79"/>
<dbReference type="Proteomes" id="UP000315343">
    <property type="component" value="Unassembled WGS sequence"/>
</dbReference>
<dbReference type="OrthoDB" id="9802805at2"/>
<dbReference type="InterPro" id="IPR020084">
    <property type="entry name" value="NUDIX_hydrolase_CS"/>
</dbReference>
<evidence type="ECO:0000256" key="1">
    <source>
        <dbReference type="ARBA" id="ARBA00001936"/>
    </source>
</evidence>
<dbReference type="InterPro" id="IPR045121">
    <property type="entry name" value="CoAse"/>
</dbReference>
<evidence type="ECO:0000313" key="8">
    <source>
        <dbReference type="EMBL" id="TWH81464.1"/>
    </source>
</evidence>
<name>A0A562JF79_9FIRM</name>
<evidence type="ECO:0000256" key="6">
    <source>
        <dbReference type="ARBA" id="ARBA00023211"/>
    </source>
</evidence>
<keyword evidence="9" id="KW-1185">Reference proteome</keyword>
<accession>A0A562JF79</accession>
<reference evidence="8 9" key="1">
    <citation type="submission" date="2019-07" db="EMBL/GenBank/DDBJ databases">
        <title>Genomic Encyclopedia of Type Strains, Phase I: the one thousand microbial genomes (KMG-I) project.</title>
        <authorList>
            <person name="Kyrpides N."/>
        </authorList>
    </citation>
    <scope>NUCLEOTIDE SEQUENCE [LARGE SCALE GENOMIC DNA]</scope>
    <source>
        <strain evidence="8 9">DSM 13558</strain>
    </source>
</reference>
<dbReference type="InterPro" id="IPR015797">
    <property type="entry name" value="NUDIX_hydrolase-like_dom_sf"/>
</dbReference>
<evidence type="ECO:0000256" key="4">
    <source>
        <dbReference type="ARBA" id="ARBA00022801"/>
    </source>
</evidence>
<evidence type="ECO:0000256" key="2">
    <source>
        <dbReference type="ARBA" id="ARBA00001946"/>
    </source>
</evidence>
<dbReference type="GO" id="GO:0046872">
    <property type="term" value="F:metal ion binding"/>
    <property type="evidence" value="ECO:0007669"/>
    <property type="project" value="UniProtKB-KW"/>
</dbReference>
<dbReference type="InterPro" id="IPR000086">
    <property type="entry name" value="NUDIX_hydrolase_dom"/>
</dbReference>
<dbReference type="Gene3D" id="3.90.79.10">
    <property type="entry name" value="Nucleoside Triphosphate Pyrophosphohydrolase"/>
    <property type="match status" value="1"/>
</dbReference>
<evidence type="ECO:0000259" key="7">
    <source>
        <dbReference type="PROSITE" id="PS51462"/>
    </source>
</evidence>
<dbReference type="EMBL" id="VLKH01000003">
    <property type="protein sequence ID" value="TWH81464.1"/>
    <property type="molecule type" value="Genomic_DNA"/>
</dbReference>
<sequence length="205" mass="24062">MNIEYIKNKINDVEPKPIDEDFRFSVLVPLVEKDGELNLIYEVRSKTIRQPGEISFPGGKIEDFENPAEAAMRETWEELGIPKQNIEILSELDYATSKSGSFVYSFLGYIKNLDVSEIPYSKDEVDDLFCVPLSYFLNNEPEKYYMNYLPQADKDFPYHMVNDGINYNWGNIRYPVYFYKYEDKVIWGLTAKITYSFINRLKSDN</sequence>
<proteinExistence type="predicted"/>
<dbReference type="SUPFAM" id="SSF55811">
    <property type="entry name" value="Nudix"/>
    <property type="match status" value="1"/>
</dbReference>
<comment type="caution">
    <text evidence="8">The sequence shown here is derived from an EMBL/GenBank/DDBJ whole genome shotgun (WGS) entry which is preliminary data.</text>
</comment>
<evidence type="ECO:0000256" key="3">
    <source>
        <dbReference type="ARBA" id="ARBA00022723"/>
    </source>
</evidence>
<dbReference type="PROSITE" id="PS51462">
    <property type="entry name" value="NUDIX"/>
    <property type="match status" value="1"/>
</dbReference>
<keyword evidence="6" id="KW-0464">Manganese</keyword>
<gene>
    <name evidence="8" type="ORF">LY60_01215</name>
</gene>
<comment type="cofactor">
    <cofactor evidence="1">
        <name>Mn(2+)</name>
        <dbReference type="ChEBI" id="CHEBI:29035"/>
    </cofactor>
</comment>
<keyword evidence="4" id="KW-0378">Hydrolase</keyword>
<evidence type="ECO:0000256" key="5">
    <source>
        <dbReference type="ARBA" id="ARBA00022842"/>
    </source>
</evidence>